<dbReference type="GO" id="GO:0000226">
    <property type="term" value="P:microtubule cytoskeleton organization"/>
    <property type="evidence" value="ECO:0007669"/>
    <property type="project" value="TreeGrafter"/>
</dbReference>
<dbReference type="Pfam" id="PF12348">
    <property type="entry name" value="CLASP_N"/>
    <property type="match status" value="1"/>
</dbReference>
<keyword evidence="4" id="KW-1185">Reference proteome</keyword>
<gene>
    <name evidence="3" type="ORF">OXX778_LOCUS74</name>
</gene>
<feature type="compositionally biased region" description="Polar residues" evidence="1">
    <location>
        <begin position="1159"/>
        <end position="1174"/>
    </location>
</feature>
<feature type="region of interest" description="Disordered" evidence="1">
    <location>
        <begin position="645"/>
        <end position="672"/>
    </location>
</feature>
<proteinExistence type="predicted"/>
<comment type="caution">
    <text evidence="3">The sequence shown here is derived from an EMBL/GenBank/DDBJ whole genome shotgun (WGS) entry which is preliminary data.</text>
</comment>
<dbReference type="SMART" id="SM01349">
    <property type="entry name" value="TOG"/>
    <property type="match status" value="3"/>
</dbReference>
<name>A0A813M2Z0_9BILA</name>
<feature type="domain" description="TOG" evidence="2">
    <location>
        <begin position="1573"/>
        <end position="1798"/>
    </location>
</feature>
<feature type="compositionally biased region" description="Polar residues" evidence="1">
    <location>
        <begin position="978"/>
        <end position="987"/>
    </location>
</feature>
<dbReference type="PANTHER" id="PTHR21567">
    <property type="entry name" value="CLASP"/>
    <property type="match status" value="1"/>
</dbReference>
<feature type="domain" description="TOG" evidence="2">
    <location>
        <begin position="314"/>
        <end position="543"/>
    </location>
</feature>
<feature type="compositionally biased region" description="Polar residues" evidence="1">
    <location>
        <begin position="1536"/>
        <end position="1548"/>
    </location>
</feature>
<dbReference type="SUPFAM" id="SSF48371">
    <property type="entry name" value="ARM repeat"/>
    <property type="match status" value="1"/>
</dbReference>
<feature type="domain" description="TOG" evidence="2">
    <location>
        <begin position="1285"/>
        <end position="1517"/>
    </location>
</feature>
<dbReference type="PANTHER" id="PTHR21567:SF87">
    <property type="entry name" value="CRESCERIN-LIKE PROTEIN CHE-12"/>
    <property type="match status" value="1"/>
</dbReference>
<dbReference type="InterPro" id="IPR016024">
    <property type="entry name" value="ARM-type_fold"/>
</dbReference>
<dbReference type="InterPro" id="IPR024395">
    <property type="entry name" value="CLASP_N_dom"/>
</dbReference>
<dbReference type="Proteomes" id="UP000663879">
    <property type="component" value="Unassembled WGS sequence"/>
</dbReference>
<evidence type="ECO:0000259" key="2">
    <source>
        <dbReference type="SMART" id="SM01349"/>
    </source>
</evidence>
<dbReference type="OrthoDB" id="63891at2759"/>
<dbReference type="EMBL" id="CAJNOC010000003">
    <property type="protein sequence ID" value="CAF0703596.1"/>
    <property type="molecule type" value="Genomic_DNA"/>
</dbReference>
<evidence type="ECO:0000313" key="4">
    <source>
        <dbReference type="Proteomes" id="UP000663879"/>
    </source>
</evidence>
<feature type="region of interest" description="Disordered" evidence="1">
    <location>
        <begin position="1130"/>
        <end position="1188"/>
    </location>
</feature>
<dbReference type="Gene3D" id="1.25.10.10">
    <property type="entry name" value="Leucine-rich Repeat Variant"/>
    <property type="match status" value="3"/>
</dbReference>
<dbReference type="GO" id="GO:0005881">
    <property type="term" value="C:cytoplasmic microtubule"/>
    <property type="evidence" value="ECO:0007669"/>
    <property type="project" value="TreeGrafter"/>
</dbReference>
<feature type="region of interest" description="Disordered" evidence="1">
    <location>
        <begin position="1517"/>
        <end position="1550"/>
    </location>
</feature>
<dbReference type="GO" id="GO:0005929">
    <property type="term" value="C:cilium"/>
    <property type="evidence" value="ECO:0007669"/>
    <property type="project" value="TreeGrafter"/>
</dbReference>
<evidence type="ECO:0000313" key="3">
    <source>
        <dbReference type="EMBL" id="CAF0703596.1"/>
    </source>
</evidence>
<protein>
    <recommendedName>
        <fullName evidence="2">TOG domain-containing protein</fullName>
    </recommendedName>
</protein>
<dbReference type="GO" id="GO:0008017">
    <property type="term" value="F:microtubule binding"/>
    <property type="evidence" value="ECO:0007669"/>
    <property type="project" value="TreeGrafter"/>
</dbReference>
<evidence type="ECO:0000256" key="1">
    <source>
        <dbReference type="SAM" id="MobiDB-lite"/>
    </source>
</evidence>
<reference evidence="3" key="1">
    <citation type="submission" date="2021-02" db="EMBL/GenBank/DDBJ databases">
        <authorList>
            <person name="Nowell W R."/>
        </authorList>
    </citation>
    <scope>NUCLEOTIDE SEQUENCE</scope>
    <source>
        <strain evidence="3">Ploen Becks lab</strain>
    </source>
</reference>
<dbReference type="InterPro" id="IPR034085">
    <property type="entry name" value="TOG"/>
</dbReference>
<accession>A0A813M2Z0</accession>
<dbReference type="InterPro" id="IPR011989">
    <property type="entry name" value="ARM-like"/>
</dbReference>
<sequence>MAPMITDSYLNYNDTEFSNSNQKYYNSNKPPLPSLSYSMSDQQRINNINDGGFNFGFRRAYTEDSIIDILRGNNYKQQFDLFEELILQAKGDGLDLQIFSIKNLDEFYSALGLLLLNTISNEVQRICLKFLQSYFKSIDKLKQRRKNDLKLNEKFKQIDHKLSNVFLNFLIQGSVSQKLQLKQISIDLIYSYMKITDDLNEKCFSKFIKYGIENTDPVTSKQFMDPTLCILLTEEFQDYDFFQIINALTKKLIISTNYESSALKCLNKIETILKKEKFFDYINKLPAGNRNNYLNLKNNNNNGNRNSIQFKKSSLAEELEENMKFNLIPSRVLQKLSGEDELQRLQAINQLEENVKNLKDVKIMYPYYQDFIVYLSNFVDDSNYEIRLGSIRVLSQFIGKLGINGQQCYKAICACARNVMSQTHQSKTIRQSLTLMIILTLENMSSPVLILESLMEKIKERSAKTREEILNLVIACVLRYPSDKYESLRKIFFLVSPLLCDIKRNIRHAALESLTVILNRLKQIDRNAGNIIEQLEHVPEFQNFENLNIIKDVIVYRLNRNKIANLNSDMTLEYGVKIPSTGTTFGSNGLDLDIEWIISASSSSASTSNISSARSQRSVFVDSNSTNMINHRIANLNQANMQISTGSFRRPSGTKRLPWEETNSQNNSIPVPKVNKSREVAPLKAFPLNDDLEIVNDISINNNMANTTRNTVYPSTSSYQEKYLKKLQDQKGQQSKTDSQLDLSDISNTAIKLQSEKAISLDNLYNIDDNINSENNVQKRKYANLNLKNGIIPSKPIIPRRNSAKKLSENANDSLLSNNNSYLVTTRSNFDSEIDSHSQFSGDTDQENKFDTAPSIRNSAKNRRKLDKIFSIGPNTNNNYVGPPNANTNLFNSKNFNSNPNISLNPVNTNNNFKSKEENLYLSKLKADKSEMNTSRYSPSNPESGIFSLSDYEQSENRFIKLQKSLNNSDSKKPPNGTKETFNKQANNNIEYSPLAGVSFKQSHSSDVEIVGVKYGNQTNHEQTNQNNQNAKKKNSLKNLNDFVNYNENDNSNNNDMLDVVGRGYYTNNEANFGQDYTDKNDYQSINPEDFPLSLSFRSRLKQKTIEKIEEKHKQRAEKLKANQKKELENLNSSLSTQSPQLVQTASPNDHDYGLSISGYPSSNKPSTVNQQNFDYDDPNDKKINGKYSGYDLSNLEYPDESQFESNSTSLPSLVEKPKFQPSKATILRRARQAAAANQAMETQNEPVVVQTPGTIRKKIERVEEPETETEIVTRIVKEDYLKQPFKNPEQALKEAMNYLSQEDWENKCNAMNIIRRLSVYHEDLTVNNIHSIVLALVQEVKNLRSQVSRFALITFGELFANLKKFMDVDLDIAVKTILQKLSETNEFIKLDVEKCLDKMINNVTTTKAIIAIINGGASHRNPSIRRVSAQYVYKCCELMGPGRILSGIKDVTEKVLVTAAQFVVDGPVDIRWYGRKIFHILMSHEDFDRLLVKYLNEKTRKNIKEILDTIRVKGPGDVPTESARNSRKAARNGTDLISRSAGANPNSERADTIYGITEAKPLASRPTYNAPPLPPSLRIDQQSQEYVKSICAQLRNPDFRERMDAIEKFQILCEQEPKIAVAYLVQLFDKFNLCLTDSNSKVNYKALNTMYLITPLLGDDLNPVMVNVIPLISQNLASKNSEIQDMASNILDVLVEYLEGGSLIQPFANIAIHGNARIKPQIIFKLADLVGRVFSRKQKQVEMHILPALWQLLNSVKGNTTSSGVNSLNGSISSLVLSLYEQMGEQLIDKASNSSSVSSRNLELLKQMITNQLD</sequence>
<feature type="compositionally biased region" description="Polar residues" evidence="1">
    <location>
        <begin position="1130"/>
        <end position="1148"/>
    </location>
</feature>
<feature type="region of interest" description="Disordered" evidence="1">
    <location>
        <begin position="964"/>
        <end position="987"/>
    </location>
</feature>
<organism evidence="3 4">
    <name type="scientific">Brachionus calyciflorus</name>
    <dbReference type="NCBI Taxonomy" id="104777"/>
    <lineage>
        <taxon>Eukaryota</taxon>
        <taxon>Metazoa</taxon>
        <taxon>Spiralia</taxon>
        <taxon>Gnathifera</taxon>
        <taxon>Rotifera</taxon>
        <taxon>Eurotatoria</taxon>
        <taxon>Monogononta</taxon>
        <taxon>Pseudotrocha</taxon>
        <taxon>Ploima</taxon>
        <taxon>Brachionidae</taxon>
        <taxon>Brachionus</taxon>
    </lineage>
</organism>